<dbReference type="SUPFAM" id="SSF81901">
    <property type="entry name" value="HCP-like"/>
    <property type="match status" value="1"/>
</dbReference>
<evidence type="ECO:0000313" key="1">
    <source>
        <dbReference type="EMBL" id="MDX8000205.1"/>
    </source>
</evidence>
<dbReference type="PANTHER" id="PTHR43628:SF1">
    <property type="entry name" value="CHITIN SYNTHASE REGULATORY FACTOR 2-RELATED"/>
    <property type="match status" value="1"/>
</dbReference>
<dbReference type="Pfam" id="PF08238">
    <property type="entry name" value="Sel1"/>
    <property type="match status" value="3"/>
</dbReference>
<name>A0ABU4SNL8_9GAMM</name>
<dbReference type="Gene3D" id="1.25.40.10">
    <property type="entry name" value="Tetratricopeptide repeat domain"/>
    <property type="match status" value="1"/>
</dbReference>
<dbReference type="EMBL" id="VCDP01000053">
    <property type="protein sequence ID" value="MDX8000205.1"/>
    <property type="molecule type" value="Genomic_DNA"/>
</dbReference>
<dbReference type="Proteomes" id="UP001271640">
    <property type="component" value="Unassembled WGS sequence"/>
</dbReference>
<dbReference type="PROSITE" id="PS51257">
    <property type="entry name" value="PROKAR_LIPOPROTEIN"/>
    <property type="match status" value="1"/>
</dbReference>
<gene>
    <name evidence="1" type="ORF">FE394_13605</name>
</gene>
<dbReference type="SMART" id="SM00671">
    <property type="entry name" value="SEL1"/>
    <property type="match status" value="3"/>
</dbReference>
<dbReference type="InterPro" id="IPR006597">
    <property type="entry name" value="Sel1-like"/>
</dbReference>
<evidence type="ECO:0000313" key="2">
    <source>
        <dbReference type="Proteomes" id="UP001271640"/>
    </source>
</evidence>
<proteinExistence type="predicted"/>
<dbReference type="InterPro" id="IPR052945">
    <property type="entry name" value="Mitotic_Regulator"/>
</dbReference>
<keyword evidence="2" id="KW-1185">Reference proteome</keyword>
<reference evidence="2" key="1">
    <citation type="journal article" date="2024" name="Toxins">
        <title>Genome Sequence Analysis of Native Xenorhabdus Strains Isolated from Entomopathogenic Nematodes in Argentina.</title>
        <authorList>
            <person name="Palma L."/>
            <person name="Frizzo L."/>
            <person name="Kaiser S."/>
            <person name="Berry C."/>
            <person name="Caballero P."/>
            <person name="Bode H.B."/>
            <person name="Del Valle E.E."/>
        </authorList>
    </citation>
    <scope>NUCLEOTIDE SEQUENCE [LARGE SCALE GENOMIC DNA]</scope>
    <source>
        <strain evidence="2">Reich</strain>
    </source>
</reference>
<organism evidence="1 2">
    <name type="scientific">Xenorhabdus littoralis</name>
    <dbReference type="NCBI Taxonomy" id="2582835"/>
    <lineage>
        <taxon>Bacteria</taxon>
        <taxon>Pseudomonadati</taxon>
        <taxon>Pseudomonadota</taxon>
        <taxon>Gammaproteobacteria</taxon>
        <taxon>Enterobacterales</taxon>
        <taxon>Morganellaceae</taxon>
        <taxon>Xenorhabdus</taxon>
    </lineage>
</organism>
<sequence>MHKTIHLVIIVITTLLIGCVNNKDFTMSESKLIEKALRLDHKEKNYNEAFKYYLLAAKKGNDVALNNLGYMYELGKGVKQDYQKSLYYYNKASLLDKDGVSLHNLSRLYLNGLGVEKSKEKALFFLKKSADLGNKQAMNDLYWLTKSDSESEHK</sequence>
<protein>
    <submittedName>
        <fullName evidence="1">Sel1 repeat family protein</fullName>
    </submittedName>
</protein>
<accession>A0ABU4SNL8</accession>
<dbReference type="PANTHER" id="PTHR43628">
    <property type="entry name" value="ACTIVATOR OF C KINASE PROTEIN 1-RELATED"/>
    <property type="match status" value="1"/>
</dbReference>
<dbReference type="InterPro" id="IPR011990">
    <property type="entry name" value="TPR-like_helical_dom_sf"/>
</dbReference>
<comment type="caution">
    <text evidence="1">The sequence shown here is derived from an EMBL/GenBank/DDBJ whole genome shotgun (WGS) entry which is preliminary data.</text>
</comment>